<keyword evidence="6" id="KW-1185">Reference proteome</keyword>
<proteinExistence type="inferred from homology"/>
<evidence type="ECO:0000256" key="1">
    <source>
        <dbReference type="ARBA" id="ARBA00008140"/>
    </source>
</evidence>
<reference evidence="5 6" key="1">
    <citation type="journal article" date="2024" name="G3 (Bethesda)">
        <title>Genome assembly of Hibiscus sabdariffa L. provides insights into metabolisms of medicinal natural products.</title>
        <authorList>
            <person name="Kim T."/>
        </authorList>
    </citation>
    <scope>NUCLEOTIDE SEQUENCE [LARGE SCALE GENOMIC DNA]</scope>
    <source>
        <strain evidence="5">TK-2024</strain>
        <tissue evidence="5">Old leaves</tissue>
    </source>
</reference>
<keyword evidence="2" id="KW-0645">Protease</keyword>
<dbReference type="PANTHER" id="PTHR12378:SF48">
    <property type="entry name" value="PUTATIVE THIOL PEPTIDASE FAMILY PROTEIN-RELATED"/>
    <property type="match status" value="1"/>
</dbReference>
<dbReference type="InterPro" id="IPR042266">
    <property type="entry name" value="PPPDE_sf"/>
</dbReference>
<dbReference type="Proteomes" id="UP001472677">
    <property type="component" value="Unassembled WGS sequence"/>
</dbReference>
<name>A0ABR2FCY7_9ROSI</name>
<organism evidence="5 6">
    <name type="scientific">Hibiscus sabdariffa</name>
    <name type="common">roselle</name>
    <dbReference type="NCBI Taxonomy" id="183260"/>
    <lineage>
        <taxon>Eukaryota</taxon>
        <taxon>Viridiplantae</taxon>
        <taxon>Streptophyta</taxon>
        <taxon>Embryophyta</taxon>
        <taxon>Tracheophyta</taxon>
        <taxon>Spermatophyta</taxon>
        <taxon>Magnoliopsida</taxon>
        <taxon>eudicotyledons</taxon>
        <taxon>Gunneridae</taxon>
        <taxon>Pentapetalae</taxon>
        <taxon>rosids</taxon>
        <taxon>malvids</taxon>
        <taxon>Malvales</taxon>
        <taxon>Malvaceae</taxon>
        <taxon>Malvoideae</taxon>
        <taxon>Hibiscus</taxon>
    </lineage>
</organism>
<gene>
    <name evidence="5" type="ORF">V6N12_069108</name>
</gene>
<dbReference type="PANTHER" id="PTHR12378">
    <property type="entry name" value="DESUMOYLATING ISOPEPTIDASE"/>
    <property type="match status" value="1"/>
</dbReference>
<dbReference type="InterPro" id="IPR008580">
    <property type="entry name" value="PPPDE_dom"/>
</dbReference>
<evidence type="ECO:0000313" key="5">
    <source>
        <dbReference type="EMBL" id="KAK8578764.1"/>
    </source>
</evidence>
<evidence type="ECO:0000259" key="4">
    <source>
        <dbReference type="PROSITE" id="PS51858"/>
    </source>
</evidence>
<comment type="caution">
    <text evidence="5">The sequence shown here is derived from an EMBL/GenBank/DDBJ whole genome shotgun (WGS) entry which is preliminary data.</text>
</comment>
<feature type="domain" description="PPPDE" evidence="4">
    <location>
        <begin position="1"/>
        <end position="58"/>
    </location>
</feature>
<keyword evidence="3" id="KW-0378">Hydrolase</keyword>
<dbReference type="Pfam" id="PF05903">
    <property type="entry name" value="Peptidase_C97"/>
    <property type="match status" value="1"/>
</dbReference>
<dbReference type="Gene3D" id="3.90.1720.30">
    <property type="entry name" value="PPPDE domains"/>
    <property type="match status" value="1"/>
</dbReference>
<dbReference type="EMBL" id="JBBPBM010000006">
    <property type="protein sequence ID" value="KAK8578764.1"/>
    <property type="molecule type" value="Genomic_DNA"/>
</dbReference>
<evidence type="ECO:0000256" key="3">
    <source>
        <dbReference type="ARBA" id="ARBA00022801"/>
    </source>
</evidence>
<accession>A0ABR2FCY7</accession>
<evidence type="ECO:0000313" key="6">
    <source>
        <dbReference type="Proteomes" id="UP001472677"/>
    </source>
</evidence>
<evidence type="ECO:0000256" key="2">
    <source>
        <dbReference type="ARBA" id="ARBA00022670"/>
    </source>
</evidence>
<comment type="similarity">
    <text evidence="1">Belongs to the DeSI family.</text>
</comment>
<protein>
    <recommendedName>
        <fullName evidence="4">PPPDE domain-containing protein</fullName>
    </recommendedName>
</protein>
<dbReference type="PROSITE" id="PS51858">
    <property type="entry name" value="PPPDE"/>
    <property type="match status" value="1"/>
</dbReference>
<sequence>MEHYSERYNGDTYHLIVKNCNHFCDDICQKLTGKRVPKWVNRLARIGSMCNCILPEGLRTSVSGLALVAWFRCRGSRNLRCFNHPRETAYCHHRNQKDRTMFYVERKG</sequence>